<keyword evidence="3" id="KW-1185">Reference proteome</keyword>
<dbReference type="PANTHER" id="PTHR35604">
    <property type="entry name" value="TRANSPOSASE INSH FOR INSERTION SEQUENCE ELEMENT IS5A-RELATED"/>
    <property type="match status" value="1"/>
</dbReference>
<dbReference type="InterPro" id="IPR002559">
    <property type="entry name" value="Transposase_11"/>
</dbReference>
<comment type="caution">
    <text evidence="2">The sequence shown here is derived from an EMBL/GenBank/DDBJ whole genome shotgun (WGS) entry which is preliminary data.</text>
</comment>
<feature type="domain" description="Transposase IS4-like" evidence="1">
    <location>
        <begin position="135"/>
        <end position="215"/>
    </location>
</feature>
<evidence type="ECO:0000259" key="1">
    <source>
        <dbReference type="Pfam" id="PF01609"/>
    </source>
</evidence>
<protein>
    <recommendedName>
        <fullName evidence="1">Transposase IS4-like domain-containing protein</fullName>
    </recommendedName>
</protein>
<dbReference type="GO" id="GO:0006313">
    <property type="term" value="P:DNA transposition"/>
    <property type="evidence" value="ECO:0007669"/>
    <property type="project" value="InterPro"/>
</dbReference>
<sequence length="236" mass="26379">MGAGRVEDTFNLVGHALKKVLRVVADQQERDLVEVAKEAKVELICESSLKAALDRDWDQQIQKDEALGMVLNVLQAVETWVQTLQQEDAQLAQRSLSVAQQIQAQDVEVNEQGKASLIKGMAKNRRISVEDPEMRHSRKSRSVRVDGYKRHVLHDLDTGLIRAVGITPANSPEASVTEAISADLAQQAASLEELHIDRAYLSSHLVRERGDDLEIYCKARPIPNGKRFHKQAFTLD</sequence>
<dbReference type="Proteomes" id="UP000612362">
    <property type="component" value="Unassembled WGS sequence"/>
</dbReference>
<evidence type="ECO:0000313" key="3">
    <source>
        <dbReference type="Proteomes" id="UP000612362"/>
    </source>
</evidence>
<gene>
    <name evidence="2" type="ORF">KSX_79690</name>
</gene>
<dbReference type="RefSeq" id="WP_220198898.1">
    <property type="nucleotide sequence ID" value="NZ_BNJF01000006.1"/>
</dbReference>
<proteinExistence type="predicted"/>
<dbReference type="EMBL" id="BNJF01000006">
    <property type="protein sequence ID" value="GHO49806.1"/>
    <property type="molecule type" value="Genomic_DNA"/>
</dbReference>
<name>A0A8J3I6Z3_9CHLR</name>
<accession>A0A8J3I6Z3</accession>
<reference evidence="2" key="1">
    <citation type="submission" date="2020-10" db="EMBL/GenBank/DDBJ databases">
        <title>Taxonomic study of unclassified bacteria belonging to the class Ktedonobacteria.</title>
        <authorList>
            <person name="Yabe S."/>
            <person name="Wang C.M."/>
            <person name="Zheng Y."/>
            <person name="Sakai Y."/>
            <person name="Cavaletti L."/>
            <person name="Monciardini P."/>
            <person name="Donadio S."/>
        </authorList>
    </citation>
    <scope>NUCLEOTIDE SEQUENCE</scope>
    <source>
        <strain evidence="2">SOSP1-1</strain>
    </source>
</reference>
<dbReference type="Pfam" id="PF01609">
    <property type="entry name" value="DDE_Tnp_1"/>
    <property type="match status" value="1"/>
</dbReference>
<dbReference type="GO" id="GO:0004803">
    <property type="term" value="F:transposase activity"/>
    <property type="evidence" value="ECO:0007669"/>
    <property type="project" value="InterPro"/>
</dbReference>
<organism evidence="2 3">
    <name type="scientific">Ktedonospora formicarum</name>
    <dbReference type="NCBI Taxonomy" id="2778364"/>
    <lineage>
        <taxon>Bacteria</taxon>
        <taxon>Bacillati</taxon>
        <taxon>Chloroflexota</taxon>
        <taxon>Ktedonobacteria</taxon>
        <taxon>Ktedonobacterales</taxon>
        <taxon>Ktedonobacteraceae</taxon>
        <taxon>Ktedonospora</taxon>
    </lineage>
</organism>
<dbReference type="PANTHER" id="PTHR35604:SF2">
    <property type="entry name" value="TRANSPOSASE INSH FOR INSERTION SEQUENCE ELEMENT IS5A-RELATED"/>
    <property type="match status" value="1"/>
</dbReference>
<dbReference type="GO" id="GO:0003677">
    <property type="term" value="F:DNA binding"/>
    <property type="evidence" value="ECO:0007669"/>
    <property type="project" value="InterPro"/>
</dbReference>
<dbReference type="AlphaFoldDB" id="A0A8J3I6Z3"/>
<evidence type="ECO:0000313" key="2">
    <source>
        <dbReference type="EMBL" id="GHO49806.1"/>
    </source>
</evidence>